<gene>
    <name evidence="1" type="ORF">GJ689_21210</name>
</gene>
<dbReference type="Proteomes" id="UP000438991">
    <property type="component" value="Unassembled WGS sequence"/>
</dbReference>
<accession>A0A327KEA0</accession>
<reference evidence="1 2" key="1">
    <citation type="submission" date="2019-11" db="EMBL/GenBank/DDBJ databases">
        <title>Whole-genome sequence of Rhodoplanes serenus DSM 18633, type strain.</title>
        <authorList>
            <person name="Kyndt J.A."/>
            <person name="Meyer T.E."/>
        </authorList>
    </citation>
    <scope>NUCLEOTIDE SEQUENCE [LARGE SCALE GENOMIC DNA]</scope>
    <source>
        <strain evidence="1 2">DSM 18633</strain>
    </source>
</reference>
<dbReference type="SUPFAM" id="SSF51182">
    <property type="entry name" value="RmlC-like cupins"/>
    <property type="match status" value="1"/>
</dbReference>
<dbReference type="Gene3D" id="2.60.120.10">
    <property type="entry name" value="Jelly Rolls"/>
    <property type="match status" value="1"/>
</dbReference>
<proteinExistence type="predicted"/>
<organism evidence="1 2">
    <name type="scientific">Rhodoplanes serenus</name>
    <dbReference type="NCBI Taxonomy" id="200615"/>
    <lineage>
        <taxon>Bacteria</taxon>
        <taxon>Pseudomonadati</taxon>
        <taxon>Pseudomonadota</taxon>
        <taxon>Alphaproteobacteria</taxon>
        <taxon>Hyphomicrobiales</taxon>
        <taxon>Nitrobacteraceae</taxon>
        <taxon>Rhodoplanes</taxon>
    </lineage>
</organism>
<comment type="caution">
    <text evidence="1">The sequence shown here is derived from an EMBL/GenBank/DDBJ whole genome shotgun (WGS) entry which is preliminary data.</text>
</comment>
<dbReference type="InterPro" id="IPR011051">
    <property type="entry name" value="RmlC_Cupin_sf"/>
</dbReference>
<dbReference type="InterPro" id="IPR014710">
    <property type="entry name" value="RmlC-like_jellyroll"/>
</dbReference>
<evidence type="ECO:0000313" key="1">
    <source>
        <dbReference type="EMBL" id="MTW18724.1"/>
    </source>
</evidence>
<dbReference type="RefSeq" id="WP_111383694.1">
    <property type="nucleotide sequence ID" value="NZ_NPEW01000012.1"/>
</dbReference>
<dbReference type="AlphaFoldDB" id="A0A327KEA0"/>
<evidence type="ECO:0000313" key="2">
    <source>
        <dbReference type="Proteomes" id="UP000438991"/>
    </source>
</evidence>
<dbReference type="EMBL" id="WNKV01000019">
    <property type="protein sequence ID" value="MTW18724.1"/>
    <property type="molecule type" value="Genomic_DNA"/>
</dbReference>
<protein>
    <submittedName>
        <fullName evidence="1">Cupin domain-containing protein</fullName>
    </submittedName>
</protein>
<name>A0A327KEA0_9BRAD</name>
<sequence>MAAIVPRVVSRQEMEGRIARFDTLEGASAGLPDMAHPEGARTLINVIGFKPPADEPGAHSPVGQSAAAMAAIPINEGFNLGFAKCKPGTGAFSHYHDTNETFMPLTGQWRFYYNEGPDEAHVDLGPYDVISMPVGIARRFTNITPGDPEAESLLLYVIAGDAPKAEFTPKAMAKIEAHDPAAR</sequence>